<dbReference type="InterPro" id="IPR001375">
    <property type="entry name" value="Peptidase_S9_cat"/>
</dbReference>
<keyword evidence="1" id="KW-0378">Hydrolase</keyword>
<comment type="caution">
    <text evidence="3">The sequence shown here is derived from an EMBL/GenBank/DDBJ whole genome shotgun (WGS) entry which is preliminary data.</text>
</comment>
<dbReference type="InterPro" id="IPR029058">
    <property type="entry name" value="AB_hydrolase_fold"/>
</dbReference>
<dbReference type="PANTHER" id="PTHR42776:SF27">
    <property type="entry name" value="DIPEPTIDYL PEPTIDASE FAMILY MEMBER 6"/>
    <property type="match status" value="1"/>
</dbReference>
<dbReference type="SUPFAM" id="SSF82171">
    <property type="entry name" value="DPP6 N-terminal domain-like"/>
    <property type="match status" value="1"/>
</dbReference>
<name>A0A8J3VCW2_9ACTN</name>
<accession>A0A8J3VCW2</accession>
<evidence type="ECO:0000259" key="2">
    <source>
        <dbReference type="Pfam" id="PF00326"/>
    </source>
</evidence>
<evidence type="ECO:0000313" key="3">
    <source>
        <dbReference type="EMBL" id="GIH02964.1"/>
    </source>
</evidence>
<dbReference type="Gene3D" id="3.40.50.1820">
    <property type="entry name" value="alpha/beta hydrolase"/>
    <property type="match status" value="1"/>
</dbReference>
<dbReference type="GO" id="GO:0006508">
    <property type="term" value="P:proteolysis"/>
    <property type="evidence" value="ECO:0007669"/>
    <property type="project" value="InterPro"/>
</dbReference>
<gene>
    <name evidence="3" type="ORF">Rhe02_10310</name>
</gene>
<sequence>MRPMMYEAVPLIPRSVLFADRRYARPRISPDGSKLAYLAPHGGLPNVHVGPLADPASARPLTSGRGIGRYGFCHDDQTLFYLRDTDGDENWRLWLVDLASGEQRCATPFDQVSVRVLGHDRSRPTEMLLGINKDNPQWHDVYRLNLTDGSLTKEQHNPGYARWLVDTDLAVRGAVAVTEAGGHQIFLRDGPSGDLTRWLAVPPEDAMSVGISFSRDGQTIYLISSLDANAIRLVAIDVASGERTVLAEDPAFDISHIEWDCRTERPQAVVFNKEREEWVFLDPVFATEFGWLRKRLGADCEIGLSRTARDDGIWLVSALPCDGPVSYYSYQRSTAQLTFLFHSRPELNEYQLARMEPFEYTARDGLRVPGYVSYPPNVPARDLPAVVHVHGGPWERHEWGYDIEAQWLANRGYACVQVNFRGSTGYGKAFVNAGDKEWGRAMHTDLLDAIGHLAAWGIIDPSRVGIMGGSFGGYAALVGAAFTPEVFRCAIDLCGPANLLTFLPAMVPYRRPITRLIYTRVGDPNTEEEMLRQRSPLSAADRIRIPVLVAHGENDVFVRQHEAEQIVAALRHNGVPHEYLLFPHEGHGLDVPENRLRYYAAAERLLAEQLGGRLEP</sequence>
<dbReference type="AlphaFoldDB" id="A0A8J3VCW2"/>
<keyword evidence="4" id="KW-1185">Reference proteome</keyword>
<reference evidence="3" key="1">
    <citation type="submission" date="2021-01" db="EMBL/GenBank/DDBJ databases">
        <title>Whole genome shotgun sequence of Rhizocola hellebori NBRC 109834.</title>
        <authorList>
            <person name="Komaki H."/>
            <person name="Tamura T."/>
        </authorList>
    </citation>
    <scope>NUCLEOTIDE SEQUENCE</scope>
    <source>
        <strain evidence="3">NBRC 109834</strain>
    </source>
</reference>
<dbReference type="InterPro" id="IPR011042">
    <property type="entry name" value="6-blade_b-propeller_TolB-like"/>
</dbReference>
<dbReference type="SUPFAM" id="SSF53474">
    <property type="entry name" value="alpha/beta-Hydrolases"/>
    <property type="match status" value="1"/>
</dbReference>
<dbReference type="GO" id="GO:0004252">
    <property type="term" value="F:serine-type endopeptidase activity"/>
    <property type="evidence" value="ECO:0007669"/>
    <property type="project" value="TreeGrafter"/>
</dbReference>
<evidence type="ECO:0000313" key="4">
    <source>
        <dbReference type="Proteomes" id="UP000612899"/>
    </source>
</evidence>
<dbReference type="Gene3D" id="2.120.10.30">
    <property type="entry name" value="TolB, C-terminal domain"/>
    <property type="match status" value="1"/>
</dbReference>
<organism evidence="3 4">
    <name type="scientific">Rhizocola hellebori</name>
    <dbReference type="NCBI Taxonomy" id="1392758"/>
    <lineage>
        <taxon>Bacteria</taxon>
        <taxon>Bacillati</taxon>
        <taxon>Actinomycetota</taxon>
        <taxon>Actinomycetes</taxon>
        <taxon>Micromonosporales</taxon>
        <taxon>Micromonosporaceae</taxon>
        <taxon>Rhizocola</taxon>
    </lineage>
</organism>
<dbReference type="Pfam" id="PF00326">
    <property type="entry name" value="Peptidase_S9"/>
    <property type="match status" value="1"/>
</dbReference>
<evidence type="ECO:0000256" key="1">
    <source>
        <dbReference type="ARBA" id="ARBA00022801"/>
    </source>
</evidence>
<protein>
    <submittedName>
        <fullName evidence="3">Peptidase S9</fullName>
    </submittedName>
</protein>
<dbReference type="Proteomes" id="UP000612899">
    <property type="component" value="Unassembled WGS sequence"/>
</dbReference>
<proteinExistence type="predicted"/>
<dbReference type="EMBL" id="BONY01000005">
    <property type="protein sequence ID" value="GIH02964.1"/>
    <property type="molecule type" value="Genomic_DNA"/>
</dbReference>
<feature type="domain" description="Peptidase S9 prolyl oligopeptidase catalytic" evidence="2">
    <location>
        <begin position="399"/>
        <end position="611"/>
    </location>
</feature>
<dbReference type="PANTHER" id="PTHR42776">
    <property type="entry name" value="SERINE PEPTIDASE S9 FAMILY MEMBER"/>
    <property type="match status" value="1"/>
</dbReference>